<gene>
    <name evidence="2" type="ORF">OE88DRAFT_1269674</name>
</gene>
<feature type="compositionally biased region" description="Low complexity" evidence="1">
    <location>
        <begin position="38"/>
        <end position="53"/>
    </location>
</feature>
<dbReference type="EMBL" id="ML213507">
    <property type="protein sequence ID" value="TFK53674.1"/>
    <property type="molecule type" value="Genomic_DNA"/>
</dbReference>
<feature type="compositionally biased region" description="Polar residues" evidence="1">
    <location>
        <begin position="138"/>
        <end position="149"/>
    </location>
</feature>
<protein>
    <submittedName>
        <fullName evidence="2">Uncharacterized protein</fullName>
    </submittedName>
</protein>
<feature type="region of interest" description="Disordered" evidence="1">
    <location>
        <begin position="38"/>
        <end position="220"/>
    </location>
</feature>
<feature type="compositionally biased region" description="Low complexity" evidence="1">
    <location>
        <begin position="99"/>
        <end position="113"/>
    </location>
</feature>
<feature type="compositionally biased region" description="Polar residues" evidence="1">
    <location>
        <begin position="57"/>
        <end position="68"/>
    </location>
</feature>
<evidence type="ECO:0000313" key="3">
    <source>
        <dbReference type="Proteomes" id="UP000305948"/>
    </source>
</evidence>
<organism evidence="2 3">
    <name type="scientific">Heliocybe sulcata</name>
    <dbReference type="NCBI Taxonomy" id="5364"/>
    <lineage>
        <taxon>Eukaryota</taxon>
        <taxon>Fungi</taxon>
        <taxon>Dikarya</taxon>
        <taxon>Basidiomycota</taxon>
        <taxon>Agaricomycotina</taxon>
        <taxon>Agaricomycetes</taxon>
        <taxon>Gloeophyllales</taxon>
        <taxon>Gloeophyllaceae</taxon>
        <taxon>Heliocybe</taxon>
    </lineage>
</organism>
<name>A0A5C3N7J3_9AGAM</name>
<evidence type="ECO:0000256" key="1">
    <source>
        <dbReference type="SAM" id="MobiDB-lite"/>
    </source>
</evidence>
<reference evidence="2 3" key="1">
    <citation type="journal article" date="2019" name="Nat. Ecol. Evol.">
        <title>Megaphylogeny resolves global patterns of mushroom evolution.</title>
        <authorList>
            <person name="Varga T."/>
            <person name="Krizsan K."/>
            <person name="Foldi C."/>
            <person name="Dima B."/>
            <person name="Sanchez-Garcia M."/>
            <person name="Sanchez-Ramirez S."/>
            <person name="Szollosi G.J."/>
            <person name="Szarkandi J.G."/>
            <person name="Papp V."/>
            <person name="Albert L."/>
            <person name="Andreopoulos W."/>
            <person name="Angelini C."/>
            <person name="Antonin V."/>
            <person name="Barry K.W."/>
            <person name="Bougher N.L."/>
            <person name="Buchanan P."/>
            <person name="Buyck B."/>
            <person name="Bense V."/>
            <person name="Catcheside P."/>
            <person name="Chovatia M."/>
            <person name="Cooper J."/>
            <person name="Damon W."/>
            <person name="Desjardin D."/>
            <person name="Finy P."/>
            <person name="Geml J."/>
            <person name="Haridas S."/>
            <person name="Hughes K."/>
            <person name="Justo A."/>
            <person name="Karasinski D."/>
            <person name="Kautmanova I."/>
            <person name="Kiss B."/>
            <person name="Kocsube S."/>
            <person name="Kotiranta H."/>
            <person name="LaButti K.M."/>
            <person name="Lechner B.E."/>
            <person name="Liimatainen K."/>
            <person name="Lipzen A."/>
            <person name="Lukacs Z."/>
            <person name="Mihaltcheva S."/>
            <person name="Morgado L.N."/>
            <person name="Niskanen T."/>
            <person name="Noordeloos M.E."/>
            <person name="Ohm R.A."/>
            <person name="Ortiz-Santana B."/>
            <person name="Ovrebo C."/>
            <person name="Racz N."/>
            <person name="Riley R."/>
            <person name="Savchenko A."/>
            <person name="Shiryaev A."/>
            <person name="Soop K."/>
            <person name="Spirin V."/>
            <person name="Szebenyi C."/>
            <person name="Tomsovsky M."/>
            <person name="Tulloss R.E."/>
            <person name="Uehling J."/>
            <person name="Grigoriev I.V."/>
            <person name="Vagvolgyi C."/>
            <person name="Papp T."/>
            <person name="Martin F.M."/>
            <person name="Miettinen O."/>
            <person name="Hibbett D.S."/>
            <person name="Nagy L.G."/>
        </authorList>
    </citation>
    <scope>NUCLEOTIDE SEQUENCE [LARGE SCALE GENOMIC DNA]</scope>
    <source>
        <strain evidence="2 3">OMC1185</strain>
    </source>
</reference>
<dbReference type="Proteomes" id="UP000305948">
    <property type="component" value="Unassembled WGS sequence"/>
</dbReference>
<proteinExistence type="predicted"/>
<dbReference type="AlphaFoldDB" id="A0A5C3N7J3"/>
<evidence type="ECO:0000313" key="2">
    <source>
        <dbReference type="EMBL" id="TFK53674.1"/>
    </source>
</evidence>
<feature type="compositionally biased region" description="Low complexity" evidence="1">
    <location>
        <begin position="189"/>
        <end position="198"/>
    </location>
</feature>
<feature type="compositionally biased region" description="Polar residues" evidence="1">
    <location>
        <begin position="156"/>
        <end position="186"/>
    </location>
</feature>
<keyword evidence="3" id="KW-1185">Reference proteome</keyword>
<accession>A0A5C3N7J3</accession>
<sequence>MYKQGRGGLLVGLFARLSSSSPPCSSRFEIPFALPAQALPSPMAPSSSSADPPGSKPVSNGKPSSTVQHLFKRKSTKKGKEPAPKGDAGLPAADASAGEQPSATAEQEAASSAGPAAEVSPSPEANSETAIQEGMSGTGDSDNPPQSVVQDAAGQDPSTNTSAGPQDQVSSSTPAPETVEPSTSSPALAAEANAQEQANEADKDKDKGAQSSTIAGSRNDRSCRSLFGCFYHVYPLRKCTTSRSRTFTLQPQ</sequence>